<accession>A0AAD9IYL5</accession>
<evidence type="ECO:0000256" key="2">
    <source>
        <dbReference type="SAM" id="SignalP"/>
    </source>
</evidence>
<keyword evidence="2" id="KW-0732">Signal</keyword>
<reference evidence="3" key="1">
    <citation type="journal article" date="2023" name="Mol. Biol. Evol.">
        <title>Third-Generation Sequencing Reveals the Adaptive Role of the Epigenome in Three Deep-Sea Polychaetes.</title>
        <authorList>
            <person name="Perez M."/>
            <person name="Aroh O."/>
            <person name="Sun Y."/>
            <person name="Lan Y."/>
            <person name="Juniper S.K."/>
            <person name="Young C.R."/>
            <person name="Angers B."/>
            <person name="Qian P.Y."/>
        </authorList>
    </citation>
    <scope>NUCLEOTIDE SEQUENCE</scope>
    <source>
        <strain evidence="3">P08H-3</strain>
    </source>
</reference>
<feature type="compositionally biased region" description="Polar residues" evidence="1">
    <location>
        <begin position="304"/>
        <end position="328"/>
    </location>
</feature>
<sequence length="500" mass="53313">MAMRILETIAILVLVAITDCLSEKPDSYRQTTPVNPLLWAPPLVQAACLVKNVGTGQKIVNKGCRCGNAAAVGCNVGPILVGDIELTFCNKLDEQNEDSLLVLTFACDITSPDCGKGTVCDVGPISYNNNEHYLCVMQTSPGNSASGDICSPSDSKINPSGENEASPPSSKPEQPQTPQLPSGKPEQPQTPQLPSGKPEQPQTTQLPSGKPEQPQTPQIPGGKPEQPQTPQIPGGKPEQPQTPQIPSGKPEQPQTPQIPSGKPEQPQTPQIPGGKPEQPQTPQIPGGKPEQPQTPQIPGGKPEQPQTPQIPSDTTDTGGKPEQPQTPHIPSGKPEQPQTPQIPSDEPEQPQAPQLPVIPKDPSSQLPEESLPDAPPSSESDPGRFPPSVIGDSPQPIPPNQPPFVAGLPRPGWFGHIQHPQPPKRNPGPQRTALRAQQRSPGPHHRGLGVYTGHPDSQLPLYPRPMMRGSDVPRKNPSHPPHPPHPISRMTRHGGPHQRG</sequence>
<evidence type="ECO:0000313" key="4">
    <source>
        <dbReference type="Proteomes" id="UP001208570"/>
    </source>
</evidence>
<feature type="compositionally biased region" description="Polar residues" evidence="1">
    <location>
        <begin position="144"/>
        <end position="180"/>
    </location>
</feature>
<dbReference type="EMBL" id="JAODUP010000922">
    <property type="protein sequence ID" value="KAK2142695.1"/>
    <property type="molecule type" value="Genomic_DNA"/>
</dbReference>
<feature type="compositionally biased region" description="Basic residues" evidence="1">
    <location>
        <begin position="490"/>
        <end position="500"/>
    </location>
</feature>
<organism evidence="3 4">
    <name type="scientific">Paralvinella palmiformis</name>
    <dbReference type="NCBI Taxonomy" id="53620"/>
    <lineage>
        <taxon>Eukaryota</taxon>
        <taxon>Metazoa</taxon>
        <taxon>Spiralia</taxon>
        <taxon>Lophotrochozoa</taxon>
        <taxon>Annelida</taxon>
        <taxon>Polychaeta</taxon>
        <taxon>Sedentaria</taxon>
        <taxon>Canalipalpata</taxon>
        <taxon>Terebellida</taxon>
        <taxon>Terebelliformia</taxon>
        <taxon>Alvinellidae</taxon>
        <taxon>Paralvinella</taxon>
    </lineage>
</organism>
<feature type="signal peptide" evidence="2">
    <location>
        <begin position="1"/>
        <end position="22"/>
    </location>
</feature>
<feature type="compositionally biased region" description="Polar residues" evidence="1">
    <location>
        <begin position="200"/>
        <end position="218"/>
    </location>
</feature>
<feature type="chain" id="PRO_5042189835" evidence="2">
    <location>
        <begin position="23"/>
        <end position="500"/>
    </location>
</feature>
<dbReference type="Proteomes" id="UP001208570">
    <property type="component" value="Unassembled WGS sequence"/>
</dbReference>
<evidence type="ECO:0000313" key="3">
    <source>
        <dbReference type="EMBL" id="KAK2142695.1"/>
    </source>
</evidence>
<dbReference type="AlphaFoldDB" id="A0AAD9IYL5"/>
<name>A0AAD9IYL5_9ANNE</name>
<comment type="caution">
    <text evidence="3">The sequence shown here is derived from an EMBL/GenBank/DDBJ whole genome shotgun (WGS) entry which is preliminary data.</text>
</comment>
<keyword evidence="4" id="KW-1185">Reference proteome</keyword>
<protein>
    <submittedName>
        <fullName evidence="3">Uncharacterized protein</fullName>
    </submittedName>
</protein>
<feature type="region of interest" description="Disordered" evidence="1">
    <location>
        <begin position="144"/>
        <end position="500"/>
    </location>
</feature>
<gene>
    <name evidence="3" type="ORF">LSH36_922g00015</name>
</gene>
<evidence type="ECO:0000256" key="1">
    <source>
        <dbReference type="SAM" id="MobiDB-lite"/>
    </source>
</evidence>
<proteinExistence type="predicted"/>